<protein>
    <submittedName>
        <fullName evidence="2">Uncharacterized protein</fullName>
    </submittedName>
</protein>
<feature type="region of interest" description="Disordered" evidence="1">
    <location>
        <begin position="1"/>
        <end position="158"/>
    </location>
</feature>
<sequence length="158" mass="16880">MSHSTTTVAAAPIPSSSSSPSSSLPFQMMSTTTTNLHSVTPVILDNPGQGEGRDRGTSTRTGTSTVHIRRSEGADEQPNEIIMDNERQAITVKRSESVPSGYYGNMNPLPVSPALQSEEGSSEPKKRQDVTDQTDLKRYIPGGPGSGAQYDKTLPFGR</sequence>
<organism evidence="2 3">
    <name type="scientific">Modicella reniformis</name>
    <dbReference type="NCBI Taxonomy" id="1440133"/>
    <lineage>
        <taxon>Eukaryota</taxon>
        <taxon>Fungi</taxon>
        <taxon>Fungi incertae sedis</taxon>
        <taxon>Mucoromycota</taxon>
        <taxon>Mortierellomycotina</taxon>
        <taxon>Mortierellomycetes</taxon>
        <taxon>Mortierellales</taxon>
        <taxon>Mortierellaceae</taxon>
        <taxon>Modicella</taxon>
    </lineage>
</organism>
<gene>
    <name evidence="2" type="ORF">BGZ65_007127</name>
</gene>
<feature type="compositionally biased region" description="Low complexity" evidence="1">
    <location>
        <begin position="1"/>
        <end position="23"/>
    </location>
</feature>
<evidence type="ECO:0000313" key="2">
    <source>
        <dbReference type="EMBL" id="KAF9942253.1"/>
    </source>
</evidence>
<comment type="caution">
    <text evidence="2">The sequence shown here is derived from an EMBL/GenBank/DDBJ whole genome shotgun (WGS) entry which is preliminary data.</text>
</comment>
<evidence type="ECO:0000256" key="1">
    <source>
        <dbReference type="SAM" id="MobiDB-lite"/>
    </source>
</evidence>
<dbReference type="EMBL" id="JAAAHW010009369">
    <property type="protein sequence ID" value="KAF9942253.1"/>
    <property type="molecule type" value="Genomic_DNA"/>
</dbReference>
<feature type="compositionally biased region" description="Polar residues" evidence="1">
    <location>
        <begin position="24"/>
        <end position="38"/>
    </location>
</feature>
<dbReference type="OrthoDB" id="2448852at2759"/>
<keyword evidence="3" id="KW-1185">Reference proteome</keyword>
<dbReference type="AlphaFoldDB" id="A0A9P6IPE4"/>
<proteinExistence type="predicted"/>
<evidence type="ECO:0000313" key="3">
    <source>
        <dbReference type="Proteomes" id="UP000749646"/>
    </source>
</evidence>
<name>A0A9P6IPE4_9FUNG</name>
<dbReference type="Proteomes" id="UP000749646">
    <property type="component" value="Unassembled WGS sequence"/>
</dbReference>
<feature type="compositionally biased region" description="Basic and acidic residues" evidence="1">
    <location>
        <begin position="122"/>
        <end position="138"/>
    </location>
</feature>
<reference evidence="2" key="1">
    <citation type="journal article" date="2020" name="Fungal Divers.">
        <title>Resolving the Mortierellaceae phylogeny through synthesis of multi-gene phylogenetics and phylogenomics.</title>
        <authorList>
            <person name="Vandepol N."/>
            <person name="Liber J."/>
            <person name="Desiro A."/>
            <person name="Na H."/>
            <person name="Kennedy M."/>
            <person name="Barry K."/>
            <person name="Grigoriev I.V."/>
            <person name="Miller A.N."/>
            <person name="O'Donnell K."/>
            <person name="Stajich J.E."/>
            <person name="Bonito G."/>
        </authorList>
    </citation>
    <scope>NUCLEOTIDE SEQUENCE</scope>
    <source>
        <strain evidence="2">MES-2147</strain>
    </source>
</reference>
<accession>A0A9P6IPE4</accession>